<dbReference type="Gene3D" id="3.30.200.20">
    <property type="entry name" value="Phosphorylase Kinase, domain 1"/>
    <property type="match status" value="1"/>
</dbReference>
<keyword evidence="11" id="KW-1185">Reference proteome</keyword>
<dbReference type="EC" id="2.7.11.1" evidence="1"/>
<name>A0A919UYJ5_9ACTN</name>
<dbReference type="AlphaFoldDB" id="A0A919UYJ5"/>
<keyword evidence="6 7" id="KW-0067">ATP-binding</keyword>
<evidence type="ECO:0000313" key="10">
    <source>
        <dbReference type="EMBL" id="GII76874.1"/>
    </source>
</evidence>
<dbReference type="SMART" id="SM00220">
    <property type="entry name" value="S_TKc"/>
    <property type="match status" value="1"/>
</dbReference>
<keyword evidence="5" id="KW-0418">Kinase</keyword>
<feature type="compositionally biased region" description="Polar residues" evidence="8">
    <location>
        <begin position="331"/>
        <end position="351"/>
    </location>
</feature>
<dbReference type="CDD" id="cd14014">
    <property type="entry name" value="STKc_PknB_like"/>
    <property type="match status" value="1"/>
</dbReference>
<proteinExistence type="predicted"/>
<dbReference type="InterPro" id="IPR000719">
    <property type="entry name" value="Prot_kinase_dom"/>
</dbReference>
<feature type="region of interest" description="Disordered" evidence="8">
    <location>
        <begin position="331"/>
        <end position="386"/>
    </location>
</feature>
<evidence type="ECO:0000259" key="9">
    <source>
        <dbReference type="PROSITE" id="PS50011"/>
    </source>
</evidence>
<feature type="region of interest" description="Disordered" evidence="8">
    <location>
        <begin position="272"/>
        <end position="304"/>
    </location>
</feature>
<evidence type="ECO:0000256" key="7">
    <source>
        <dbReference type="PROSITE-ProRule" id="PRU10141"/>
    </source>
</evidence>
<evidence type="ECO:0000256" key="8">
    <source>
        <dbReference type="SAM" id="MobiDB-lite"/>
    </source>
</evidence>
<feature type="domain" description="Protein kinase" evidence="9">
    <location>
        <begin position="13"/>
        <end position="269"/>
    </location>
</feature>
<evidence type="ECO:0000256" key="4">
    <source>
        <dbReference type="ARBA" id="ARBA00022741"/>
    </source>
</evidence>
<dbReference type="PANTHER" id="PTHR43289">
    <property type="entry name" value="MITOGEN-ACTIVATED PROTEIN KINASE KINASE KINASE 20-RELATED"/>
    <property type="match status" value="1"/>
</dbReference>
<keyword evidence="4 7" id="KW-0547">Nucleotide-binding</keyword>
<dbReference type="InterPro" id="IPR008271">
    <property type="entry name" value="Ser/Thr_kinase_AS"/>
</dbReference>
<dbReference type="Pfam" id="PF00069">
    <property type="entry name" value="Pkinase"/>
    <property type="match status" value="1"/>
</dbReference>
<evidence type="ECO:0000256" key="3">
    <source>
        <dbReference type="ARBA" id="ARBA00022679"/>
    </source>
</evidence>
<dbReference type="Proteomes" id="UP000655287">
    <property type="component" value="Unassembled WGS sequence"/>
</dbReference>
<evidence type="ECO:0000256" key="1">
    <source>
        <dbReference type="ARBA" id="ARBA00012513"/>
    </source>
</evidence>
<accession>A0A919UYJ5</accession>
<evidence type="ECO:0000256" key="6">
    <source>
        <dbReference type="ARBA" id="ARBA00022840"/>
    </source>
</evidence>
<protein>
    <recommendedName>
        <fullName evidence="1">non-specific serine/threonine protein kinase</fullName>
        <ecNumber evidence="1">2.7.11.1</ecNumber>
    </recommendedName>
</protein>
<sequence>MTADTRRWVAGRYRLLDRLGQGGMGIVWLAHDELLDRPVAVKEVLYRALSEQDRAAFNRRTIREARTAGRLDHPSVVVVHDVVEEDGRPWIVMQLVRSRSLGEVIRTDGPLSPARAAAVGTRVLSALRAAHAAGVLHRDVKPENVLLAGEDRVVLTDFGIATLPEETALTATGELSGTPAFLPPERLAGRPATPASDLWSLGATLYAAVEGRPPFDRGAPVPTMAAVLNDPPDPVRLAGPLAPVIDGLLRKEPERRMTAAEAAAALERIAGGTVPAPAPAGPMRPGPVRPETVRPGPGGRPRGRRAAVAAAGALLLAGLGAAGWYALRPSTSPVTGSGRTTPATALNTSAAPRTVTPAGTATGSAAAVDPATTPSTGGTASARPSPGEFSKAHLDRLGFVARLPGDWVEFGREEARVRFRRPGDPGYLLVDTTRWDARDAWTATGIVERRSLAEKRLPGYRRITRLYFRFQGRPAVRWEFTWRPESGPVHVVDLLFTTRSGRHFALYWQVPEREWKRDPDRFDRFAATFRAS</sequence>
<comment type="caution">
    <text evidence="10">The sequence shown here is derived from an EMBL/GenBank/DDBJ whole genome shotgun (WGS) entry which is preliminary data.</text>
</comment>
<evidence type="ECO:0000313" key="11">
    <source>
        <dbReference type="Proteomes" id="UP000655287"/>
    </source>
</evidence>
<reference evidence="10" key="1">
    <citation type="submission" date="2021-01" db="EMBL/GenBank/DDBJ databases">
        <title>Whole genome shotgun sequence of Sphaerisporangium rufum NBRC 109079.</title>
        <authorList>
            <person name="Komaki H."/>
            <person name="Tamura T."/>
        </authorList>
    </citation>
    <scope>NUCLEOTIDE SEQUENCE</scope>
    <source>
        <strain evidence="10">NBRC 109079</strain>
    </source>
</reference>
<feature type="compositionally biased region" description="Low complexity" evidence="8">
    <location>
        <begin position="354"/>
        <end position="382"/>
    </location>
</feature>
<evidence type="ECO:0000256" key="2">
    <source>
        <dbReference type="ARBA" id="ARBA00022527"/>
    </source>
</evidence>
<dbReference type="SUPFAM" id="SSF56112">
    <property type="entry name" value="Protein kinase-like (PK-like)"/>
    <property type="match status" value="1"/>
</dbReference>
<feature type="binding site" evidence="7">
    <location>
        <position position="42"/>
    </location>
    <ligand>
        <name>ATP</name>
        <dbReference type="ChEBI" id="CHEBI:30616"/>
    </ligand>
</feature>
<dbReference type="PROSITE" id="PS00107">
    <property type="entry name" value="PROTEIN_KINASE_ATP"/>
    <property type="match status" value="1"/>
</dbReference>
<dbReference type="PROSITE" id="PS50011">
    <property type="entry name" value="PROTEIN_KINASE_DOM"/>
    <property type="match status" value="1"/>
</dbReference>
<dbReference type="InterPro" id="IPR011009">
    <property type="entry name" value="Kinase-like_dom_sf"/>
</dbReference>
<feature type="compositionally biased region" description="Pro residues" evidence="8">
    <location>
        <begin position="276"/>
        <end position="288"/>
    </location>
</feature>
<dbReference type="GO" id="GO:0005524">
    <property type="term" value="F:ATP binding"/>
    <property type="evidence" value="ECO:0007669"/>
    <property type="project" value="UniProtKB-UniRule"/>
</dbReference>
<dbReference type="Gene3D" id="1.10.510.10">
    <property type="entry name" value="Transferase(Phosphotransferase) domain 1"/>
    <property type="match status" value="1"/>
</dbReference>
<dbReference type="PANTHER" id="PTHR43289:SF6">
    <property type="entry name" value="SERINE_THREONINE-PROTEIN KINASE NEKL-3"/>
    <property type="match status" value="1"/>
</dbReference>
<keyword evidence="3" id="KW-0808">Transferase</keyword>
<dbReference type="EMBL" id="BOOU01000030">
    <property type="protein sequence ID" value="GII76874.1"/>
    <property type="molecule type" value="Genomic_DNA"/>
</dbReference>
<gene>
    <name evidence="10" type="ORF">Sru01_18560</name>
</gene>
<dbReference type="InterPro" id="IPR017441">
    <property type="entry name" value="Protein_kinase_ATP_BS"/>
</dbReference>
<evidence type="ECO:0000256" key="5">
    <source>
        <dbReference type="ARBA" id="ARBA00022777"/>
    </source>
</evidence>
<dbReference type="GO" id="GO:0004674">
    <property type="term" value="F:protein serine/threonine kinase activity"/>
    <property type="evidence" value="ECO:0007669"/>
    <property type="project" value="UniProtKB-KW"/>
</dbReference>
<organism evidence="10 11">
    <name type="scientific">Sphaerisporangium rufum</name>
    <dbReference type="NCBI Taxonomy" id="1381558"/>
    <lineage>
        <taxon>Bacteria</taxon>
        <taxon>Bacillati</taxon>
        <taxon>Actinomycetota</taxon>
        <taxon>Actinomycetes</taxon>
        <taxon>Streptosporangiales</taxon>
        <taxon>Streptosporangiaceae</taxon>
        <taxon>Sphaerisporangium</taxon>
    </lineage>
</organism>
<keyword evidence="2" id="KW-0723">Serine/threonine-protein kinase</keyword>
<dbReference type="PROSITE" id="PS00108">
    <property type="entry name" value="PROTEIN_KINASE_ST"/>
    <property type="match status" value="1"/>
</dbReference>